<reference evidence="4" key="1">
    <citation type="submission" date="2017-02" db="UniProtKB">
        <authorList>
            <consortium name="WormBaseParasite"/>
        </authorList>
    </citation>
    <scope>IDENTIFICATION</scope>
</reference>
<name>A0A0N4U766_DRAME</name>
<gene>
    <name evidence="1" type="ORF">DME_LOCUS42</name>
</gene>
<sequence>MTLNTGYNNPYRISPDFGYYTACQKSISLYLSQLVAQETLTWDSSNENCPLYRLPNNYESYLACDFVRNRWYELFFSSAIQYELYYKKIYRKFWANYTSTFLIKPTYVVRKNGTETDWLSDLISLQIRLKDCNYAEYLISIDPFWPVPLSVTLRYRIRTTVHVHYVSILFNSTINRWKSSIFPIISSTFLHELCIQVCTF</sequence>
<protein>
    <submittedName>
        <fullName evidence="1 4">Uncharacterized protein</fullName>
    </submittedName>
</protein>
<dbReference type="EMBL" id="UYYG01000001">
    <property type="protein sequence ID" value="VDN50069.1"/>
    <property type="molecule type" value="Genomic_DNA"/>
</dbReference>
<dbReference type="WBParaSite" id="DME_0000281301-mRNA-1">
    <property type="protein sequence ID" value="DME_0000281301-mRNA-1"/>
    <property type="gene ID" value="DME_0000281301"/>
</dbReference>
<accession>A0A0N4U766</accession>
<organism evidence="2 4">
    <name type="scientific">Dracunculus medinensis</name>
    <name type="common">Guinea worm</name>
    <dbReference type="NCBI Taxonomy" id="318479"/>
    <lineage>
        <taxon>Eukaryota</taxon>
        <taxon>Metazoa</taxon>
        <taxon>Ecdysozoa</taxon>
        <taxon>Nematoda</taxon>
        <taxon>Chromadorea</taxon>
        <taxon>Rhabditida</taxon>
        <taxon>Spirurina</taxon>
        <taxon>Dracunculoidea</taxon>
        <taxon>Dracunculidae</taxon>
        <taxon>Dracunculus</taxon>
    </lineage>
</organism>
<dbReference type="Proteomes" id="UP000274756">
    <property type="component" value="Unassembled WGS sequence"/>
</dbReference>
<evidence type="ECO:0000313" key="3">
    <source>
        <dbReference type="Proteomes" id="UP000274756"/>
    </source>
</evidence>
<keyword evidence="3" id="KW-1185">Reference proteome</keyword>
<dbReference type="Proteomes" id="UP000038040">
    <property type="component" value="Unplaced"/>
</dbReference>
<evidence type="ECO:0000313" key="1">
    <source>
        <dbReference type="EMBL" id="VDN50069.1"/>
    </source>
</evidence>
<reference evidence="1 3" key="2">
    <citation type="submission" date="2018-11" db="EMBL/GenBank/DDBJ databases">
        <authorList>
            <consortium name="Pathogen Informatics"/>
        </authorList>
    </citation>
    <scope>NUCLEOTIDE SEQUENCE [LARGE SCALE GENOMIC DNA]</scope>
</reference>
<dbReference type="OrthoDB" id="5783790at2759"/>
<dbReference type="AlphaFoldDB" id="A0A0N4U766"/>
<proteinExistence type="predicted"/>
<evidence type="ECO:0000313" key="4">
    <source>
        <dbReference type="WBParaSite" id="DME_0000281301-mRNA-1"/>
    </source>
</evidence>
<evidence type="ECO:0000313" key="2">
    <source>
        <dbReference type="Proteomes" id="UP000038040"/>
    </source>
</evidence>